<dbReference type="Proteomes" id="UP000602198">
    <property type="component" value="Unassembled WGS sequence"/>
</dbReference>
<protein>
    <recommendedName>
        <fullName evidence="3">DUF4034 domain-containing protein</fullName>
    </recommendedName>
</protein>
<dbReference type="RefSeq" id="WP_201945131.1">
    <property type="nucleotide sequence ID" value="NZ_JAERRJ010000002.1"/>
</dbReference>
<comment type="caution">
    <text evidence="1">The sequence shown here is derived from an EMBL/GenBank/DDBJ whole genome shotgun (WGS) entry which is preliminary data.</text>
</comment>
<sequence length="277" mass="30930">MEPEQATGRAAARIATARSDPAQRLQLAAEFYPARLDAYGRAESTFLRWVIHRGVLHPDSGSAWWRAVNDRLLQDKLEARLLWDAGIADAHGPGTRAWLDFLHRPGAATWYRAHNRSVVTGYLDNPGLAESESAPERFMMNVTLARVLFTQALIERPPLALGRLAWLGRRIADPRGYAVGMFLDLRDVFPPRYPLRDTQIRQLLDGEGPVARIIDYGLILPKLGALYDFAAERLDEPRLPDLVADGTFNYGNPSVGRDELTPNALSRMVAALTAPRR</sequence>
<evidence type="ECO:0000313" key="2">
    <source>
        <dbReference type="Proteomes" id="UP000602198"/>
    </source>
</evidence>
<organism evidence="1 2">
    <name type="scientific">Nocardia acididurans</name>
    <dbReference type="NCBI Taxonomy" id="2802282"/>
    <lineage>
        <taxon>Bacteria</taxon>
        <taxon>Bacillati</taxon>
        <taxon>Actinomycetota</taxon>
        <taxon>Actinomycetes</taxon>
        <taxon>Mycobacteriales</taxon>
        <taxon>Nocardiaceae</taxon>
        <taxon>Nocardia</taxon>
    </lineage>
</organism>
<reference evidence="1 2" key="1">
    <citation type="submission" date="2021-01" db="EMBL/GenBank/DDBJ databases">
        <title>WGS of actinomycetes isolated from Thailand.</title>
        <authorList>
            <person name="Thawai C."/>
        </authorList>
    </citation>
    <scope>NUCLEOTIDE SEQUENCE [LARGE SCALE GENOMIC DNA]</scope>
    <source>
        <strain evidence="1 2">LPG 2</strain>
    </source>
</reference>
<dbReference type="EMBL" id="JAERRJ010000002">
    <property type="protein sequence ID" value="MBL1074330.1"/>
    <property type="molecule type" value="Genomic_DNA"/>
</dbReference>
<evidence type="ECO:0008006" key="3">
    <source>
        <dbReference type="Google" id="ProtNLM"/>
    </source>
</evidence>
<proteinExistence type="predicted"/>
<keyword evidence="2" id="KW-1185">Reference proteome</keyword>
<accession>A0ABS1M1A3</accession>
<gene>
    <name evidence="1" type="ORF">JK358_07960</name>
</gene>
<name>A0ABS1M1A3_9NOCA</name>
<evidence type="ECO:0000313" key="1">
    <source>
        <dbReference type="EMBL" id="MBL1074330.1"/>
    </source>
</evidence>